<evidence type="ECO:0000256" key="8">
    <source>
        <dbReference type="SAM" id="MobiDB-lite"/>
    </source>
</evidence>
<feature type="transmembrane region" description="Helical" evidence="9">
    <location>
        <begin position="739"/>
        <end position="759"/>
    </location>
</feature>
<feature type="transmembrane region" description="Helical" evidence="9">
    <location>
        <begin position="557"/>
        <end position="581"/>
    </location>
</feature>
<reference evidence="11" key="1">
    <citation type="submission" date="2016-11" db="UniProtKB">
        <authorList>
            <consortium name="WormBaseParasite"/>
        </authorList>
    </citation>
    <scope>IDENTIFICATION</scope>
</reference>
<feature type="transmembrane region" description="Helical" evidence="9">
    <location>
        <begin position="415"/>
        <end position="434"/>
    </location>
</feature>
<keyword evidence="5 9" id="KW-1133">Transmembrane helix</keyword>
<evidence type="ECO:0000256" key="4">
    <source>
        <dbReference type="ARBA" id="ARBA00022692"/>
    </source>
</evidence>
<protein>
    <submittedName>
        <fullName evidence="11">Gustatory receptor</fullName>
    </submittedName>
</protein>
<evidence type="ECO:0000256" key="5">
    <source>
        <dbReference type="ARBA" id="ARBA00022989"/>
    </source>
</evidence>
<dbReference type="Proteomes" id="UP000095280">
    <property type="component" value="Unplaced"/>
</dbReference>
<evidence type="ECO:0000256" key="1">
    <source>
        <dbReference type="ARBA" id="ARBA00004651"/>
    </source>
</evidence>
<evidence type="ECO:0000256" key="3">
    <source>
        <dbReference type="ARBA" id="ARBA00022475"/>
    </source>
</evidence>
<organism evidence="10 11">
    <name type="scientific">Macrostomum lignano</name>
    <dbReference type="NCBI Taxonomy" id="282301"/>
    <lineage>
        <taxon>Eukaryota</taxon>
        <taxon>Metazoa</taxon>
        <taxon>Spiralia</taxon>
        <taxon>Lophotrochozoa</taxon>
        <taxon>Platyhelminthes</taxon>
        <taxon>Rhabditophora</taxon>
        <taxon>Macrostomorpha</taxon>
        <taxon>Macrostomida</taxon>
        <taxon>Macrostomidae</taxon>
        <taxon>Macrostomum</taxon>
    </lineage>
</organism>
<comment type="similarity">
    <text evidence="2">Belongs to the insect chemoreceptor superfamily. Gustatory receptor (GR) family. Gr5a subfamily.</text>
</comment>
<evidence type="ECO:0000313" key="11">
    <source>
        <dbReference type="WBParaSite" id="maker-uti_cns_0012059-snap-gene-0.8-mRNA-1"/>
    </source>
</evidence>
<accession>A0A1I8IEC5</accession>
<feature type="region of interest" description="Disordered" evidence="8">
    <location>
        <begin position="210"/>
        <end position="229"/>
    </location>
</feature>
<sequence length="801" mass="89094">MRRWQSLNEFNACGGKEAGASQSACGQDSVVNSNVGSDMETGQSGVANPPRAMSMRVKPRRQRRRRHRTAAASPAAADRALPPQPPPPTLSAADETLRDRRRKRGISEVSSVGSAVNRLFFENEAFQSDEEKEAPAAETAAAAIVDVLDETPPADSSVMAVEIPATLVIQTATDPATETLETDTYEDVVTLRIDKFRSCSAAVPDLQLDHATDRRQRRRRVGVSPPTPELLETLQRLKRSADADSDESAAYTTDCGTAPHRRQSSLISGADDTGSVYYGVPRLASPLAPNSRLLSAPDLARLRKASRQSMLSDAGGSSAAGRVDKKLAAQRAVRLDYQFASSSARHSLQKLGQRSLSQLEDLAQIGHSEQGTNYKRSYVSLYSPLHPLFMVLKLFGVFHTRQKGGRAAPKFTNSYIYSGLVLLAAWFNALRFFFVYDWGQEKFDSLLFFKLTQHAIYIQTAVATSVMFRASGKFPRFFKACHEFMGKRHNLAYRFALSRRTKITVAVGALVMVLELATYLSWVARADSGFLRVFMRPYTLVVPWTQASRGILTCLEFIFSAFSAAAWVYPALLFCSFTWIFEREFRYLAHRLRLACTNDYIFVGDIEKFRAESWRISRLVTKLDDLFNFYVFVLFLTDVLSVCLILYNLVVGQYPHDGSAVQAWFWLLSALVRLFGVTISAAKVNQAACSPLNIIQDMNLRDYAVNPAKISQLMIFLNKLTIGNIGFTAWNLFTLSRTSTLTIAAMILSYTLLFVKLGASYGQDDRLRAQTIATPTVATTYGLRLGNSTDYWTLSTAHWAT</sequence>
<keyword evidence="4 9" id="KW-0812">Transmembrane</keyword>
<evidence type="ECO:0000256" key="6">
    <source>
        <dbReference type="ARBA" id="ARBA00023136"/>
    </source>
</evidence>
<feature type="compositionally biased region" description="Polar residues" evidence="8">
    <location>
        <begin position="20"/>
        <end position="46"/>
    </location>
</feature>
<feature type="transmembrane region" description="Helical" evidence="9">
    <location>
        <begin position="663"/>
        <end position="682"/>
    </location>
</feature>
<proteinExistence type="inferred from homology"/>
<evidence type="ECO:0000313" key="10">
    <source>
        <dbReference type="Proteomes" id="UP000095280"/>
    </source>
</evidence>
<feature type="transmembrane region" description="Helical" evidence="9">
    <location>
        <begin position="503"/>
        <end position="524"/>
    </location>
</feature>
<evidence type="ECO:0000256" key="2">
    <source>
        <dbReference type="ARBA" id="ARBA00005327"/>
    </source>
</evidence>
<feature type="transmembrane region" description="Helical" evidence="9">
    <location>
        <begin position="627"/>
        <end position="651"/>
    </location>
</feature>
<dbReference type="GO" id="GO:0050916">
    <property type="term" value="P:sensory perception of sweet taste"/>
    <property type="evidence" value="ECO:0007669"/>
    <property type="project" value="UniProtKB-ARBA"/>
</dbReference>
<evidence type="ECO:0000256" key="7">
    <source>
        <dbReference type="ARBA" id="ARBA00023170"/>
    </source>
</evidence>
<dbReference type="WBParaSite" id="maker-uti_cns_0012059-snap-gene-0.8-mRNA-1">
    <property type="protein sequence ID" value="maker-uti_cns_0012059-snap-gene-0.8-mRNA-1"/>
    <property type="gene ID" value="maker-uti_cns_0012059-snap-gene-0.8"/>
</dbReference>
<dbReference type="InterPro" id="IPR009318">
    <property type="entry name" value="Gustatory_rcpt"/>
</dbReference>
<dbReference type="PANTHER" id="PTHR21421:SF29">
    <property type="entry name" value="GUSTATORY RECEPTOR 5A FOR TREHALOSE-RELATED"/>
    <property type="match status" value="1"/>
</dbReference>
<dbReference type="AlphaFoldDB" id="A0A1I8IEC5"/>
<feature type="compositionally biased region" description="Basic residues" evidence="8">
    <location>
        <begin position="57"/>
        <end position="69"/>
    </location>
</feature>
<evidence type="ECO:0000256" key="9">
    <source>
        <dbReference type="SAM" id="Phobius"/>
    </source>
</evidence>
<dbReference type="GO" id="GO:0005886">
    <property type="term" value="C:plasma membrane"/>
    <property type="evidence" value="ECO:0007669"/>
    <property type="project" value="UniProtKB-SubCell"/>
</dbReference>
<feature type="region of interest" description="Disordered" evidence="8">
    <location>
        <begin position="237"/>
        <end position="270"/>
    </location>
</feature>
<name>A0A1I8IEC5_9PLAT</name>
<keyword evidence="10" id="KW-1185">Reference proteome</keyword>
<feature type="compositionally biased region" description="Low complexity" evidence="8">
    <location>
        <begin position="70"/>
        <end position="81"/>
    </location>
</feature>
<keyword evidence="7" id="KW-0675">Receptor</keyword>
<keyword evidence="3" id="KW-1003">Cell membrane</keyword>
<comment type="subcellular location">
    <subcellularLocation>
        <location evidence="1">Cell membrane</location>
        <topology evidence="1">Multi-pass membrane protein</topology>
    </subcellularLocation>
</comment>
<feature type="transmembrane region" description="Helical" evidence="9">
    <location>
        <begin position="454"/>
        <end position="470"/>
    </location>
</feature>
<feature type="region of interest" description="Disordered" evidence="8">
    <location>
        <begin position="13"/>
        <end position="96"/>
    </location>
</feature>
<feature type="transmembrane region" description="Helical" evidence="9">
    <location>
        <begin position="713"/>
        <end position="733"/>
    </location>
</feature>
<dbReference type="Pfam" id="PF06151">
    <property type="entry name" value="Trehalose_recp"/>
    <property type="match status" value="1"/>
</dbReference>
<feature type="transmembrane region" description="Helical" evidence="9">
    <location>
        <begin position="377"/>
        <end position="395"/>
    </location>
</feature>
<dbReference type="GO" id="GO:0008527">
    <property type="term" value="F:taste receptor activity"/>
    <property type="evidence" value="ECO:0007669"/>
    <property type="project" value="InterPro"/>
</dbReference>
<dbReference type="PANTHER" id="PTHR21421">
    <property type="entry name" value="GUSTATORY RECEPTOR"/>
    <property type="match status" value="1"/>
</dbReference>
<keyword evidence="6 9" id="KW-0472">Membrane</keyword>